<dbReference type="Proteomes" id="UP000003240">
    <property type="component" value="Unassembled WGS sequence"/>
</dbReference>
<dbReference type="InterPro" id="IPR004017">
    <property type="entry name" value="Cys_rich_dom"/>
</dbReference>
<dbReference type="RefSeq" id="WP_004092215.1">
    <property type="nucleotide sequence ID" value="NZ_AFGF01000016.1"/>
</dbReference>
<proteinExistence type="predicted"/>
<protein>
    <recommendedName>
        <fullName evidence="10">Amine oxidase</fullName>
    </recommendedName>
</protein>
<feature type="domain" description="Dihydroprymidine dehydrogenase" evidence="7">
    <location>
        <begin position="11"/>
        <end position="94"/>
    </location>
</feature>
<reference evidence="8 9" key="1">
    <citation type="journal article" date="2011" name="EMBO J.">
        <title>Structural diversity of bacterial flagellar motors.</title>
        <authorList>
            <person name="Chen S."/>
            <person name="Beeby M."/>
            <person name="Murphy G.E."/>
            <person name="Leadbetter J.R."/>
            <person name="Hendrixson D.R."/>
            <person name="Briegel A."/>
            <person name="Li Z."/>
            <person name="Shi J."/>
            <person name="Tocheva E.I."/>
            <person name="Muller A."/>
            <person name="Dobro M.J."/>
            <person name="Jensen G.J."/>
        </authorList>
    </citation>
    <scope>NUCLEOTIDE SEQUENCE [LARGE SCALE GENOMIC DNA]</scope>
    <source>
        <strain evidence="8 9">DSM 6540</strain>
    </source>
</reference>
<keyword evidence="2" id="KW-0479">Metal-binding</keyword>
<dbReference type="Gene3D" id="1.10.1060.10">
    <property type="entry name" value="Alpha-helical ferredoxin"/>
    <property type="match status" value="2"/>
</dbReference>
<keyword evidence="5" id="KW-0411">Iron-sulfur</keyword>
<evidence type="ECO:0000259" key="7">
    <source>
        <dbReference type="Pfam" id="PF14691"/>
    </source>
</evidence>
<dbReference type="AlphaFoldDB" id="F7NEC3"/>
<dbReference type="GO" id="GO:0046872">
    <property type="term" value="F:metal ion binding"/>
    <property type="evidence" value="ECO:0007669"/>
    <property type="project" value="UniProtKB-KW"/>
</dbReference>
<dbReference type="InterPro" id="IPR028261">
    <property type="entry name" value="DPD_II"/>
</dbReference>
<dbReference type="eggNOG" id="COG0247">
    <property type="taxonomic scope" value="Bacteria"/>
</dbReference>
<dbReference type="GO" id="GO:0005886">
    <property type="term" value="C:plasma membrane"/>
    <property type="evidence" value="ECO:0007669"/>
    <property type="project" value="TreeGrafter"/>
</dbReference>
<keyword evidence="1" id="KW-0004">4Fe-4S</keyword>
<evidence type="ECO:0000256" key="2">
    <source>
        <dbReference type="ARBA" id="ARBA00022723"/>
    </source>
</evidence>
<evidence type="ECO:0000256" key="5">
    <source>
        <dbReference type="ARBA" id="ARBA00023014"/>
    </source>
</evidence>
<evidence type="ECO:0000259" key="6">
    <source>
        <dbReference type="Pfam" id="PF02754"/>
    </source>
</evidence>
<dbReference type="Pfam" id="PF02754">
    <property type="entry name" value="CCG"/>
    <property type="match status" value="2"/>
</dbReference>
<dbReference type="EMBL" id="AFGF01000016">
    <property type="protein sequence ID" value="EGO65635.1"/>
    <property type="molecule type" value="Genomic_DNA"/>
</dbReference>
<dbReference type="InterPro" id="IPR036188">
    <property type="entry name" value="FAD/NAD-bd_sf"/>
</dbReference>
<feature type="domain" description="Cysteine-rich" evidence="6">
    <location>
        <begin position="441"/>
        <end position="521"/>
    </location>
</feature>
<dbReference type="Gene3D" id="3.50.50.60">
    <property type="entry name" value="FAD/NAD(P)-binding domain"/>
    <property type="match status" value="1"/>
</dbReference>
<evidence type="ECO:0000256" key="1">
    <source>
        <dbReference type="ARBA" id="ARBA00022485"/>
    </source>
</evidence>
<organism evidence="8 9">
    <name type="scientific">Acetonema longum DSM 6540</name>
    <dbReference type="NCBI Taxonomy" id="1009370"/>
    <lineage>
        <taxon>Bacteria</taxon>
        <taxon>Bacillati</taxon>
        <taxon>Bacillota</taxon>
        <taxon>Negativicutes</taxon>
        <taxon>Acetonemataceae</taxon>
        <taxon>Acetonema</taxon>
    </lineage>
</organism>
<sequence length="783" mass="84979">MDHKLLREREAKCIQECPPACTAGCPVRVDARGLVAAVKAGDYARGFSLLQAAVPFPRIISRICDQPCQAVCKRQEIDTAISINALERVCADRHEFGIPSIVPLPPKPQKAAVVGAGLSGLTAALELSRKGYKVAVFEAGDRLGGRIRDLSEDKMPRQWVERDFAVFTQMPVEIQYSTSVGAHGDPAITLAGLCDRFDAVYLGIGKPGMDWPAVGLDTDTAGNLAVDPVTLATSHPQIFAGGSLRQAGQSPSPIGSIADGKIAAVSIDRLLQGASLTASRDKEGSFAASLYVNIAGVKPARRVAPSDPAAGYTGEEAAQEAGRCLACECRECVKACEYLAHYGSYPKRYVREVFNNLALVKGIHTANRLINSCSLCGLCGELCPNRLDMGEVCREARQMMVQKGKMPPSVHDFALRDMEFSSGDSFVLNRHQPGRTASSMAFFPGCQLAASSPQSVRKLYEFLCAKAEGGVGLMLGCCGAPADWAGQEEKAKEILQAIEGNWRNLGSPRVITACPACFSIFKRYLPAVPAETVWTLLDRTGLPEGAGAAVRPQTLAVHDSCTTRHETELQDSVRRIAAKLGHQIEELPRSRERTICCGYGGLMLFANREVAGKEIQRRIGECETDYLAYCAMCRDYFAGQGKRVYHLLDLLFGSGDARLAEQAGPGYSQRQENRARLKIALLREMWGETVAERLPAVKVSIPDPVKSILEDRRILVSDVESVIAQAEKNGSRLKSAASGHYLAYFRPAAVTYWVEYSPQGDGFVLHNAYSHRLEIMDTDDEGE</sequence>
<dbReference type="SUPFAM" id="SSF46548">
    <property type="entry name" value="alpha-helical ferredoxin"/>
    <property type="match status" value="2"/>
</dbReference>
<evidence type="ECO:0000256" key="3">
    <source>
        <dbReference type="ARBA" id="ARBA00023002"/>
    </source>
</evidence>
<gene>
    <name evidence="8" type="ORF">ALO_01929</name>
</gene>
<dbReference type="Pfam" id="PF13534">
    <property type="entry name" value="Fer4_17"/>
    <property type="match status" value="1"/>
</dbReference>
<dbReference type="GO" id="GO:0016491">
    <property type="term" value="F:oxidoreductase activity"/>
    <property type="evidence" value="ECO:0007669"/>
    <property type="project" value="UniProtKB-KW"/>
</dbReference>
<keyword evidence="4" id="KW-0408">Iron</keyword>
<keyword evidence="9" id="KW-1185">Reference proteome</keyword>
<dbReference type="OrthoDB" id="5241828at2"/>
<dbReference type="InterPro" id="IPR017900">
    <property type="entry name" value="4Fe4S_Fe_S_CS"/>
</dbReference>
<dbReference type="STRING" id="1009370.ALO_01929"/>
<evidence type="ECO:0000256" key="4">
    <source>
        <dbReference type="ARBA" id="ARBA00023004"/>
    </source>
</evidence>
<feature type="domain" description="Cysteine-rich" evidence="6">
    <location>
        <begin position="556"/>
        <end position="618"/>
    </location>
</feature>
<comment type="caution">
    <text evidence="8">The sequence shown here is derived from an EMBL/GenBank/DDBJ whole genome shotgun (WGS) entry which is preliminary data.</text>
</comment>
<dbReference type="InterPro" id="IPR009051">
    <property type="entry name" value="Helical_ferredxn"/>
</dbReference>
<dbReference type="PROSITE" id="PS00198">
    <property type="entry name" value="4FE4S_FER_1"/>
    <property type="match status" value="1"/>
</dbReference>
<evidence type="ECO:0000313" key="9">
    <source>
        <dbReference type="Proteomes" id="UP000003240"/>
    </source>
</evidence>
<dbReference type="Pfam" id="PF14691">
    <property type="entry name" value="Fer4_20"/>
    <property type="match status" value="1"/>
</dbReference>
<dbReference type="eggNOG" id="COG0493">
    <property type="taxonomic scope" value="Bacteria"/>
</dbReference>
<dbReference type="NCBIfam" id="NF045663">
    <property type="entry name" value="diclust_near_Sec"/>
    <property type="match status" value="1"/>
</dbReference>
<evidence type="ECO:0000313" key="8">
    <source>
        <dbReference type="EMBL" id="EGO65635.1"/>
    </source>
</evidence>
<dbReference type="InterPro" id="IPR051460">
    <property type="entry name" value="HdrC_iron-sulfur_subunit"/>
</dbReference>
<dbReference type="SUPFAM" id="SSF51905">
    <property type="entry name" value="FAD/NAD(P)-binding domain"/>
    <property type="match status" value="1"/>
</dbReference>
<name>F7NEC3_9FIRM</name>
<dbReference type="Pfam" id="PF13450">
    <property type="entry name" value="NAD_binding_8"/>
    <property type="match status" value="1"/>
</dbReference>
<dbReference type="GO" id="GO:0051539">
    <property type="term" value="F:4 iron, 4 sulfur cluster binding"/>
    <property type="evidence" value="ECO:0007669"/>
    <property type="project" value="UniProtKB-KW"/>
</dbReference>
<dbReference type="PANTHER" id="PTHR43255">
    <property type="entry name" value="IRON-SULFUR-BINDING OXIDOREDUCTASE FADF-RELATED-RELATED"/>
    <property type="match status" value="1"/>
</dbReference>
<evidence type="ECO:0008006" key="10">
    <source>
        <dbReference type="Google" id="ProtNLM"/>
    </source>
</evidence>
<accession>F7NEC3</accession>
<keyword evidence="3" id="KW-0560">Oxidoreductase</keyword>
<dbReference type="PANTHER" id="PTHR43255:SF1">
    <property type="entry name" value="IRON-SULFUR-BINDING OXIDOREDUCTASE FADF-RELATED"/>
    <property type="match status" value="1"/>
</dbReference>